<reference evidence="4 5" key="1">
    <citation type="journal article" date="2016" name="Nat. Commun.">
        <title>Thousands of microbial genomes shed light on interconnected biogeochemical processes in an aquifer system.</title>
        <authorList>
            <person name="Anantharaman K."/>
            <person name="Brown C.T."/>
            <person name="Hug L.A."/>
            <person name="Sharon I."/>
            <person name="Castelle C.J."/>
            <person name="Probst A.J."/>
            <person name="Thomas B.C."/>
            <person name="Singh A."/>
            <person name="Wilkins M.J."/>
            <person name="Karaoz U."/>
            <person name="Brodie E.L."/>
            <person name="Williams K.H."/>
            <person name="Hubbard S.S."/>
            <person name="Banfield J.F."/>
        </authorList>
    </citation>
    <scope>NUCLEOTIDE SEQUENCE [LARGE SCALE GENOMIC DNA]</scope>
</reference>
<dbReference type="EMBL" id="MFKQ01000014">
    <property type="protein sequence ID" value="OGG47306.1"/>
    <property type="molecule type" value="Genomic_DNA"/>
</dbReference>
<comment type="caution">
    <text evidence="4">The sequence shown here is derived from an EMBL/GenBank/DDBJ whole genome shotgun (WGS) entry which is preliminary data.</text>
</comment>
<feature type="chain" id="PRO_5009523342" description="Peptidoglycan binding-like domain-containing protein" evidence="2">
    <location>
        <begin position="33"/>
        <end position="1177"/>
    </location>
</feature>
<evidence type="ECO:0000256" key="1">
    <source>
        <dbReference type="SAM" id="MobiDB-lite"/>
    </source>
</evidence>
<dbReference type="InterPro" id="IPR002477">
    <property type="entry name" value="Peptidoglycan-bd-like"/>
</dbReference>
<feature type="domain" description="Peptidoglycan binding-like" evidence="3">
    <location>
        <begin position="97"/>
        <end position="142"/>
    </location>
</feature>
<dbReference type="InterPro" id="IPR036366">
    <property type="entry name" value="PGBDSf"/>
</dbReference>
<dbReference type="AlphaFoldDB" id="A0A1F6CDR7"/>
<name>A0A1F6CDR7_9BACT</name>
<feature type="region of interest" description="Disordered" evidence="1">
    <location>
        <begin position="925"/>
        <end position="949"/>
    </location>
</feature>
<dbReference type="SUPFAM" id="SSF47090">
    <property type="entry name" value="PGBD-like"/>
    <property type="match status" value="1"/>
</dbReference>
<feature type="signal peptide" evidence="2">
    <location>
        <begin position="1"/>
        <end position="32"/>
    </location>
</feature>
<proteinExistence type="predicted"/>
<dbReference type="Pfam" id="PF01471">
    <property type="entry name" value="PG_binding_1"/>
    <property type="match status" value="1"/>
</dbReference>
<accession>A0A1F6CDR7</accession>
<keyword evidence="2" id="KW-0732">Signal</keyword>
<dbReference type="Gene3D" id="1.10.101.10">
    <property type="entry name" value="PGBD-like superfamily/PGBD"/>
    <property type="match status" value="1"/>
</dbReference>
<dbReference type="InterPro" id="IPR036365">
    <property type="entry name" value="PGBD-like_sf"/>
</dbReference>
<protein>
    <recommendedName>
        <fullName evidence="3">Peptidoglycan binding-like domain-containing protein</fullName>
    </recommendedName>
</protein>
<sequence>MSITLTNKSITTKVAVAVLAFAVALGFMFAVAAPQAHAASLTESQISSILSLLSSFGADATTIANVESSLRGTAPSGGSGSGSTACTFTRSLTIGSSGADVTCLQNYLKGTGHFTFAGGATGYFGSITRTAVAAWQAANGVSPAAGYFGTLSRAKYSAIAGGTTGGTTPPPATGTGLSVSAGVQPANSLAVFNAARVPFTRFVVTAGNDGDVVMNSVTVQRTGLAVDSNFDGVVLLDEKGIQLGISKTLNSNHQSTVGETVTIPRGTSKTFTVAANMSTAANVNGGEVGSFDVVAINTSATVSGSLPIRGASHTMNDTLAIGTITEVGGPLDPGAAATKEVGTNGYTFSSIKVTAGSQEDVRLQSIRWNQASSSGSSDLGNVVTIVDGTTYPTTVSADGKYYTTIFPGGLMIAKGLSKEISVKGDIVSGSGRTIAFTLEKTTDLYVTGETYLYGITPSTSSDTARITSGSIFFNAFTVTVSGGSMVFTQNTAVASQNVAVNLAGQPLAGFKVKVEGEPISVQQLVFDLTTTTGTCTAASQCILTNVTIVDENGSVVSGPKDEVVTAAGDSALTFTDAITFPIGEHTYTVKGKLGVGTPSDMTLQLVTNPASDWTTVKGQNTGNTITPSPSGNQSLQTMTAKAAAVTISVSTNPPAQTVVEGVQNFIFANYQLDATASGEDVRFNSIPLEYQTSGTATNLTNCALFDGTTQLNTGSNVVQPGAMASSTVFTFDTGLVVPKGVVKTLALKCSISTASATGDIYQWGYDSGSSPSATGQTSGQSATITENDSEGQQMTVATAGTLTIALDASSPSYALAAGGQAGVTLNVLKFIGTNEAITLNKVSLILTNTASSSAADLTTVTIWDGGTQVGSAIFAGSNTWATSTLSTSVTIPKDGVKVLTVKGDVADIGTSQPGTEGHLVAVDYDNGGDGTGTSGTGQSSGSTINRTSTANSASSGIRIFNTYPTLAKLSVPSNTLSNGNKSLLRWSVTAAPQGPVGIAQFTVVMATTTAKVINVDVFCFTDSAFSTPCSGLSTDGGFLNTDYFAATGATNNWVDSDTQTAFWPETSAAASTTVQVPAGSTRYFEVRGTVSLSAAGASVSTQLEGDSTYPVNLGSSAEGPLDMGFGFSTVRGDTHDDFIWSPNATTTAGVETNRDWTNGYGVLGLPGSNMSAEAISQ</sequence>
<evidence type="ECO:0000256" key="2">
    <source>
        <dbReference type="SAM" id="SignalP"/>
    </source>
</evidence>
<evidence type="ECO:0000259" key="3">
    <source>
        <dbReference type="Pfam" id="PF01471"/>
    </source>
</evidence>
<feature type="region of interest" description="Disordered" evidence="1">
    <location>
        <begin position="771"/>
        <end position="790"/>
    </location>
</feature>
<dbReference type="Proteomes" id="UP000178344">
    <property type="component" value="Unassembled WGS sequence"/>
</dbReference>
<evidence type="ECO:0000313" key="5">
    <source>
        <dbReference type="Proteomes" id="UP000178344"/>
    </source>
</evidence>
<gene>
    <name evidence="4" type="ORF">A2671_00605</name>
</gene>
<evidence type="ECO:0000313" key="4">
    <source>
        <dbReference type="EMBL" id="OGG47306.1"/>
    </source>
</evidence>
<organism evidence="4 5">
    <name type="scientific">Candidatus Kaiserbacteria bacterium RIFCSPHIGHO2_01_FULL_49_13</name>
    <dbReference type="NCBI Taxonomy" id="1798477"/>
    <lineage>
        <taxon>Bacteria</taxon>
        <taxon>Candidatus Kaiseribacteriota</taxon>
    </lineage>
</organism>